<feature type="domain" description="RRM" evidence="5">
    <location>
        <begin position="118"/>
        <end position="220"/>
    </location>
</feature>
<evidence type="ECO:0000256" key="2">
    <source>
        <dbReference type="ARBA" id="ARBA00022884"/>
    </source>
</evidence>
<dbReference type="InterPro" id="IPR012677">
    <property type="entry name" value="Nucleotide-bd_a/b_plait_sf"/>
</dbReference>
<evidence type="ECO:0000313" key="7">
    <source>
        <dbReference type="Proteomes" id="UP000028924"/>
    </source>
</evidence>
<keyword evidence="3" id="KW-0508">mRNA splicing</keyword>
<keyword evidence="1" id="KW-0507">mRNA processing</keyword>
<dbReference type="GO" id="GO:0006397">
    <property type="term" value="P:mRNA processing"/>
    <property type="evidence" value="ECO:0007669"/>
    <property type="project" value="UniProtKB-KW"/>
</dbReference>
<evidence type="ECO:0000256" key="1">
    <source>
        <dbReference type="ARBA" id="ARBA00022664"/>
    </source>
</evidence>
<dbReference type="eggNOG" id="KOG0120">
    <property type="taxonomic scope" value="Eukaryota"/>
</dbReference>
<dbReference type="KEGG" id="apro:F751_5222"/>
<accession>A0A087SQV7</accession>
<dbReference type="Gene3D" id="3.30.70.330">
    <property type="match status" value="1"/>
</dbReference>
<protein>
    <submittedName>
        <fullName evidence="6">Splicing factor U2af large subunit A</fullName>
    </submittedName>
</protein>
<name>A0A087SQV7_AUXPR</name>
<evidence type="ECO:0000313" key="6">
    <source>
        <dbReference type="EMBL" id="KFM28111.1"/>
    </source>
</evidence>
<evidence type="ECO:0000259" key="5">
    <source>
        <dbReference type="PROSITE" id="PS50102"/>
    </source>
</evidence>
<sequence>MEGGGDLTGGVAEGDSSFSHPFSHVPLLLYHTRNLDRLGGNLLPGPGESGDGPMSADLEGVRKPGPAGFPQEGVPGSEVELRQHIDYLAGTIAHYRNWMDQLLARYQLVNPDAARPAKRIYIGNLPATTHEAELRHFINNLISQVKGCAGPGYPIISCKLFPMHPGASEGGLTGLHMAQNNADRTYAFLELRSIEEASNLMALDGVIFHANPLKIRRPNNYDPGLAIMLGPVDPNPCMDLPRMGIIRTMVQDTPNKIFIGGLPCEWFEEQVGLVLGCWGSRRWCASDGLV</sequence>
<dbReference type="PANTHER" id="PTHR23139">
    <property type="entry name" value="RNA-BINDING PROTEIN"/>
    <property type="match status" value="1"/>
</dbReference>
<keyword evidence="2 4" id="KW-0694">RNA-binding</keyword>
<evidence type="ECO:0000256" key="4">
    <source>
        <dbReference type="PROSITE-ProRule" id="PRU00176"/>
    </source>
</evidence>
<dbReference type="AlphaFoldDB" id="A0A087SQV7"/>
<dbReference type="STRING" id="3075.A0A087SQV7"/>
<dbReference type="EMBL" id="KL662162">
    <property type="protein sequence ID" value="KFM28111.1"/>
    <property type="molecule type" value="Genomic_DNA"/>
</dbReference>
<dbReference type="OrthoDB" id="10266058at2759"/>
<dbReference type="GO" id="GO:0008380">
    <property type="term" value="P:RNA splicing"/>
    <property type="evidence" value="ECO:0007669"/>
    <property type="project" value="UniProtKB-KW"/>
</dbReference>
<reference evidence="6 7" key="1">
    <citation type="journal article" date="2014" name="BMC Genomics">
        <title>Oil accumulation mechanisms of the oleaginous microalga Chlorella protothecoides revealed through its genome, transcriptomes, and proteomes.</title>
        <authorList>
            <person name="Gao C."/>
            <person name="Wang Y."/>
            <person name="Shen Y."/>
            <person name="Yan D."/>
            <person name="He X."/>
            <person name="Dai J."/>
            <person name="Wu Q."/>
        </authorList>
    </citation>
    <scope>NUCLEOTIDE SEQUENCE [LARGE SCALE GENOMIC DNA]</scope>
    <source>
        <strain evidence="6 7">0710</strain>
    </source>
</reference>
<keyword evidence="7" id="KW-1185">Reference proteome</keyword>
<dbReference type="SUPFAM" id="SSF54928">
    <property type="entry name" value="RNA-binding domain, RBD"/>
    <property type="match status" value="1"/>
</dbReference>
<organism evidence="6 7">
    <name type="scientific">Auxenochlorella protothecoides</name>
    <name type="common">Green microalga</name>
    <name type="synonym">Chlorella protothecoides</name>
    <dbReference type="NCBI Taxonomy" id="3075"/>
    <lineage>
        <taxon>Eukaryota</taxon>
        <taxon>Viridiplantae</taxon>
        <taxon>Chlorophyta</taxon>
        <taxon>core chlorophytes</taxon>
        <taxon>Trebouxiophyceae</taxon>
        <taxon>Chlorellales</taxon>
        <taxon>Chlorellaceae</taxon>
        <taxon>Auxenochlorella</taxon>
    </lineage>
</organism>
<dbReference type="InterPro" id="IPR000504">
    <property type="entry name" value="RRM_dom"/>
</dbReference>
<dbReference type="RefSeq" id="XP_011401123.1">
    <property type="nucleotide sequence ID" value="XM_011402821.1"/>
</dbReference>
<proteinExistence type="predicted"/>
<dbReference type="GeneID" id="23616613"/>
<dbReference type="Proteomes" id="UP000028924">
    <property type="component" value="Unassembled WGS sequence"/>
</dbReference>
<evidence type="ECO:0000256" key="3">
    <source>
        <dbReference type="ARBA" id="ARBA00023187"/>
    </source>
</evidence>
<dbReference type="InterPro" id="IPR035979">
    <property type="entry name" value="RBD_domain_sf"/>
</dbReference>
<gene>
    <name evidence="6" type="ORF">F751_5222</name>
</gene>
<dbReference type="PROSITE" id="PS50102">
    <property type="entry name" value="RRM"/>
    <property type="match status" value="1"/>
</dbReference>
<dbReference type="GO" id="GO:0003723">
    <property type="term" value="F:RNA binding"/>
    <property type="evidence" value="ECO:0007669"/>
    <property type="project" value="UniProtKB-UniRule"/>
</dbReference>